<feature type="region of interest" description="Disordered" evidence="1">
    <location>
        <begin position="148"/>
        <end position="203"/>
    </location>
</feature>
<dbReference type="Gene3D" id="3.30.200.20">
    <property type="entry name" value="Phosphorylase Kinase, domain 1"/>
    <property type="match status" value="1"/>
</dbReference>
<feature type="compositionally biased region" description="Polar residues" evidence="1">
    <location>
        <begin position="80"/>
        <end position="98"/>
    </location>
</feature>
<feature type="compositionally biased region" description="Polar residues" evidence="1">
    <location>
        <begin position="1094"/>
        <end position="1107"/>
    </location>
</feature>
<evidence type="ECO:0000256" key="1">
    <source>
        <dbReference type="SAM" id="MobiDB-lite"/>
    </source>
</evidence>
<feature type="compositionally biased region" description="Low complexity" evidence="1">
    <location>
        <begin position="148"/>
        <end position="175"/>
    </location>
</feature>
<dbReference type="PANTHER" id="PTHR44329:SF289">
    <property type="entry name" value="SERINE_THREONINE-PROTEIN KINASE VIK"/>
    <property type="match status" value="1"/>
</dbReference>
<feature type="compositionally biased region" description="Low complexity" evidence="1">
    <location>
        <begin position="1108"/>
        <end position="1128"/>
    </location>
</feature>
<sequence>MDIAARPRANATGFPPAPTDAHARDAVNTAGPSARPPEVTAAQPVNNTIPAADTSGHSSRRGGPGAVSRGTSLADRASTARPSSPVSSELVKGSNSGVALSGGAEAPDGLREAQQAGCLPRWLAQLCGGGGGGGGGRRRARTNMSAATAGVGNNAGAPSLASLASPARRSNPSAGHTASTSGYAAQSTGTSNDSHSHLGPLPSSRVMQVLPSRSGSFTAAAGQTAATATGQVATGQGPGHGAPALAPHLRLTSADGGAATGTGNGTSSNGGSGGGATGNTGGVSVTSGGVPTSGGAGHGGGANGAAGNGSAHANTGQWVPVGVGLSRASSLASHTSGVTTTSRPSRWGILANIITAGLRSFSQLAGLVEPGTGSLRREAVSDLARRASALDVVRAVGQVADQALVGTGSAGLVYRGTTADGAAVCVKYVISRGLDNMAAPATEGLLSRALTHPNIVLTLSWHVAKVTAESFMDLPDALNALTKREAKRAAKRARRGGGKAGKKQHRHGGNAGGGGGGGGSMWQSNPSNTPAGGSNTAGSTAASQPLPSYGGAATVTIATSAAVAAAAVASRRRRSSGTIVSLSGGGFASNVLELVRGSNATGPRTDRSRSGQASPLGRGGLYGSFSVHGRGSAVGGGGGRDHDAAAPLLSMGPADPNHRRPSVPESLYMRTTDMESSWSARRGEAFYLAAQSDVSASILAQAAACDAAAAAAAGNGGGAPTSGMTGWLTRDNSLSGHWFGPSPNVSHHTYGGSQHHHHAPHVGPAYPYSGTAGGVNPGAAGGGGGLFGGLHAYGPAPVPPLQTWSAGGTAGAAGGGGGGGGPAAGPPIRPMRTGSRLQFGTSSVTHPSIPEDTQACDVYNDPSGYGGSMYSPNPGGSMHGPGGSGYHPAGSVHGPGGSMHGPGGGLQQHSSLTSPSLLGHAGRPLPGHSHSHGHTHPYHAGNALAISVPAPDHHGHLLADHLATSCGGEATASSSDVRGHVASAIAAVACASPASAAITIGNHAHIAMAVAESIGGSGGSAADSAILSANGTLSPRARGRDGRNGSLIGALGSRASSHALQLGLALGLGSVRRSGSGPRGTVGAATSGLLSDMRTGTRSDQPPTANNSRTGSTALTRTTTASSKRLSSAATTRGLLQMVMAAAPLQVGGAAASVTSGGGGGGITGSNAAGSTPVAGSSEPGSVLLRSGESPCLIGGGGGGGGILAPATAAAARARAAAASGDGGSSLPRGGGGAADTSTGPSGLGRGSSSGPAAAMLSSGHALSVAAAEAAAEAARHEALERGWGTLRSIMSRLDAKPGDYLTRIVMEEADQGSLLTALKAGRFRGGSTAASRHGSPGPSAAASFAVSGASAAATPRAAAGPAASVGPSAPLLHVLLTALDVASGMAYLHGHSVLHGDLKPSNILLRSSAGDPRGFVAKVSDFGLSRLLTRDTESVHNPEPYGTVRYLAPETVSGSSFHASDVWSFGVVMWQLVTGEVAPWPSLRNMQILMGVMHGELRLTVPPSTYPPLAHLLEGCLAHDHTQRPAFQDIVDQLQAMIRDLSRAQTPASSGVGAHISAAGSAGRHISGASSSTAAGRSQLTPLRTVTALDLVDSQLALVGGALERLPSNASARSGAASDTSFGYPGSQPRSEGRATPAQLRSQGQPEEAAASEAPNSKRKQQPRSQLHIELMQQAQQQQQQQLLAAQQQAAAAATAVAASVAAEALASAAAQPAENVDSEAEGMGAMGVLTIPRFASPSIPPVGSVPEDGPLTTAMNAATDVLDRQFCALPSIGSSATLTAAASSQHFTAMSSSWANTERDGRSTGAWASGNNWAGTQGLHTGMLPGSSVGHSRGLAPSTGANTNGGGNTGALTMERHCLQELFSRHRASLDALPDDVGPGGSSTGRSPSGSALAAAASASASMRFGSGSIAGGAATPLPGGSSSAQPPSLGPVTSPFLLEVMHVHGPHAHGLLPPVHEEGYPTDPSSSSQPINVPGSGSSNVMGSAGPHAPPSFATGSSAGDRRSGGAAGTGAVGGGGGSSTGRGPSGDLRGRPGSSGRGAGGSVAAAAGSSQASRGGGGGSHVSSAQGSGGGRGGEAGGGGGRQPLGRNSNLPRMLQAGLIVLGRRRSSAAYSLASGESYRPFSGASQRTDDPSNH</sequence>
<dbReference type="EMBL" id="JAEHOE010000038">
    <property type="protein sequence ID" value="KAG2493311.1"/>
    <property type="molecule type" value="Genomic_DNA"/>
</dbReference>
<dbReference type="GO" id="GO:0005524">
    <property type="term" value="F:ATP binding"/>
    <property type="evidence" value="ECO:0007669"/>
    <property type="project" value="InterPro"/>
</dbReference>
<feature type="region of interest" description="Disordered" evidence="1">
    <location>
        <begin position="1072"/>
        <end position="1128"/>
    </location>
</feature>
<feature type="region of interest" description="Disordered" evidence="1">
    <location>
        <begin position="598"/>
        <end position="666"/>
    </location>
</feature>
<feature type="region of interest" description="Disordered" evidence="1">
    <location>
        <begin position="228"/>
        <end position="247"/>
    </location>
</feature>
<feature type="compositionally biased region" description="Polar residues" evidence="1">
    <location>
        <begin position="907"/>
        <end position="916"/>
    </location>
</feature>
<feature type="compositionally biased region" description="Basic residues" evidence="1">
    <location>
        <begin position="489"/>
        <end position="508"/>
    </location>
</feature>
<feature type="compositionally biased region" description="Gly residues" evidence="1">
    <location>
        <begin position="808"/>
        <end position="823"/>
    </location>
</feature>
<dbReference type="GO" id="GO:0004674">
    <property type="term" value="F:protein serine/threonine kinase activity"/>
    <property type="evidence" value="ECO:0007669"/>
    <property type="project" value="TreeGrafter"/>
</dbReference>
<reference evidence="3" key="1">
    <citation type="journal article" date="2020" name="bioRxiv">
        <title>Comparative genomics of Chlamydomonas.</title>
        <authorList>
            <person name="Craig R.J."/>
            <person name="Hasan A.R."/>
            <person name="Ness R.W."/>
            <person name="Keightley P.D."/>
        </authorList>
    </citation>
    <scope>NUCLEOTIDE SEQUENCE</scope>
    <source>
        <strain evidence="3">CCAP 11/70</strain>
    </source>
</reference>
<dbReference type="InterPro" id="IPR001245">
    <property type="entry name" value="Ser-Thr/Tyr_kinase_cat_dom"/>
</dbReference>
<feature type="compositionally biased region" description="Gly residues" evidence="1">
    <location>
        <begin position="291"/>
        <end position="307"/>
    </location>
</feature>
<dbReference type="PROSITE" id="PS00108">
    <property type="entry name" value="PROTEIN_KINASE_ST"/>
    <property type="match status" value="1"/>
</dbReference>
<dbReference type="SUPFAM" id="SSF56112">
    <property type="entry name" value="Protein kinase-like (PK-like)"/>
    <property type="match status" value="1"/>
</dbReference>
<feature type="region of interest" description="Disordered" evidence="1">
    <location>
        <begin position="801"/>
        <end position="939"/>
    </location>
</feature>
<feature type="region of interest" description="Disordered" evidence="1">
    <location>
        <begin position="1951"/>
        <end position="2095"/>
    </location>
</feature>
<dbReference type="InterPro" id="IPR000719">
    <property type="entry name" value="Prot_kinase_dom"/>
</dbReference>
<dbReference type="PROSITE" id="PS50011">
    <property type="entry name" value="PROTEIN_KINASE_DOM"/>
    <property type="match status" value="1"/>
</dbReference>
<protein>
    <recommendedName>
        <fullName evidence="2">Protein kinase domain-containing protein</fullName>
    </recommendedName>
</protein>
<feature type="region of interest" description="Disordered" evidence="1">
    <location>
        <begin position="1219"/>
        <end position="1255"/>
    </location>
</feature>
<name>A0A835Y387_9CHLO</name>
<feature type="region of interest" description="Disordered" evidence="1">
    <location>
        <begin position="1"/>
        <end position="108"/>
    </location>
</feature>
<feature type="compositionally biased region" description="Gly residues" evidence="1">
    <location>
        <begin position="258"/>
        <end position="281"/>
    </location>
</feature>
<dbReference type="InterPro" id="IPR051681">
    <property type="entry name" value="Ser/Thr_Kinases-Pseudokinases"/>
</dbReference>
<keyword evidence="4" id="KW-1185">Reference proteome</keyword>
<feature type="compositionally biased region" description="Polar residues" evidence="1">
    <location>
        <begin position="835"/>
        <end position="846"/>
    </location>
</feature>
<feature type="region of interest" description="Disordered" evidence="1">
    <location>
        <begin position="253"/>
        <end position="313"/>
    </location>
</feature>
<feature type="compositionally biased region" description="Gly residues" evidence="1">
    <location>
        <begin position="509"/>
        <end position="520"/>
    </location>
</feature>
<evidence type="ECO:0000313" key="4">
    <source>
        <dbReference type="Proteomes" id="UP000612055"/>
    </source>
</evidence>
<evidence type="ECO:0000313" key="3">
    <source>
        <dbReference type="EMBL" id="KAG2493311.1"/>
    </source>
</evidence>
<feature type="compositionally biased region" description="Polar residues" evidence="1">
    <location>
        <begin position="1966"/>
        <end position="1985"/>
    </location>
</feature>
<gene>
    <name evidence="3" type="ORF">HYH03_008446</name>
</gene>
<feature type="compositionally biased region" description="Gly residues" evidence="1">
    <location>
        <begin position="893"/>
        <end position="906"/>
    </location>
</feature>
<dbReference type="Pfam" id="PF07714">
    <property type="entry name" value="PK_Tyr_Ser-Thr"/>
    <property type="match status" value="1"/>
</dbReference>
<feature type="domain" description="Protein kinase" evidence="2">
    <location>
        <begin position="1221"/>
        <end position="1539"/>
    </location>
</feature>
<feature type="compositionally biased region" description="Polar residues" evidence="1">
    <location>
        <begin position="1609"/>
        <end position="1622"/>
    </location>
</feature>
<dbReference type="Gene3D" id="1.10.510.10">
    <property type="entry name" value="Transferase(Phosphotransferase) domain 1"/>
    <property type="match status" value="1"/>
</dbReference>
<comment type="caution">
    <text evidence="3">The sequence shown here is derived from an EMBL/GenBank/DDBJ whole genome shotgun (WGS) entry which is preliminary data.</text>
</comment>
<organism evidence="3 4">
    <name type="scientific">Edaphochlamys debaryana</name>
    <dbReference type="NCBI Taxonomy" id="47281"/>
    <lineage>
        <taxon>Eukaryota</taxon>
        <taxon>Viridiplantae</taxon>
        <taxon>Chlorophyta</taxon>
        <taxon>core chlorophytes</taxon>
        <taxon>Chlorophyceae</taxon>
        <taxon>CS clade</taxon>
        <taxon>Chlamydomonadales</taxon>
        <taxon>Chlamydomonadales incertae sedis</taxon>
        <taxon>Edaphochlamys</taxon>
    </lineage>
</organism>
<feature type="compositionally biased region" description="Gly residues" evidence="1">
    <location>
        <begin position="2071"/>
        <end position="2087"/>
    </location>
</feature>
<dbReference type="PANTHER" id="PTHR44329">
    <property type="entry name" value="SERINE/THREONINE-PROTEIN KINASE TNNI3K-RELATED"/>
    <property type="match status" value="1"/>
</dbReference>
<feature type="compositionally biased region" description="Polar residues" evidence="1">
    <location>
        <begin position="176"/>
        <end position="193"/>
    </location>
</feature>
<feature type="compositionally biased region" description="Gly residues" evidence="1">
    <location>
        <begin position="1221"/>
        <end position="1234"/>
    </location>
</feature>
<feature type="compositionally biased region" description="Gly residues" evidence="1">
    <location>
        <begin position="2009"/>
        <end position="2028"/>
    </location>
</feature>
<feature type="compositionally biased region" description="Polar residues" evidence="1">
    <location>
        <begin position="1811"/>
        <end position="1821"/>
    </location>
</feature>
<dbReference type="InterPro" id="IPR011009">
    <property type="entry name" value="Kinase-like_dom_sf"/>
</dbReference>
<evidence type="ECO:0000259" key="2">
    <source>
        <dbReference type="PROSITE" id="PS50011"/>
    </source>
</evidence>
<feature type="compositionally biased region" description="Low complexity" evidence="1">
    <location>
        <begin position="529"/>
        <end position="542"/>
    </location>
</feature>
<feature type="region of interest" description="Disordered" evidence="1">
    <location>
        <begin position="1609"/>
        <end position="1666"/>
    </location>
</feature>
<proteinExistence type="predicted"/>
<feature type="compositionally biased region" description="Low complexity" evidence="1">
    <location>
        <begin position="2046"/>
        <end position="2057"/>
    </location>
</feature>
<dbReference type="OrthoDB" id="4062651at2759"/>
<feature type="region of interest" description="Disordered" evidence="1">
    <location>
        <begin position="745"/>
        <end position="765"/>
    </location>
</feature>
<feature type="region of interest" description="Disordered" evidence="1">
    <location>
        <begin position="485"/>
        <end position="542"/>
    </location>
</feature>
<dbReference type="InterPro" id="IPR008271">
    <property type="entry name" value="Ser/Thr_kinase_AS"/>
</dbReference>
<accession>A0A835Y387</accession>
<feature type="region of interest" description="Disordered" evidence="1">
    <location>
        <begin position="1873"/>
        <end position="1893"/>
    </location>
</feature>
<dbReference type="Proteomes" id="UP000612055">
    <property type="component" value="Unassembled WGS sequence"/>
</dbReference>
<feature type="region of interest" description="Disordered" evidence="1">
    <location>
        <begin position="1793"/>
        <end position="1835"/>
    </location>
</feature>
<feature type="region of interest" description="Disordered" evidence="1">
    <location>
        <begin position="2114"/>
        <end position="2139"/>
    </location>
</feature>
<dbReference type="SMART" id="SM00220">
    <property type="entry name" value="S_TKc"/>
    <property type="match status" value="1"/>
</dbReference>